<keyword evidence="1" id="KW-0812">Transmembrane</keyword>
<dbReference type="AlphaFoldDB" id="A0A9D0YWN2"/>
<feature type="transmembrane region" description="Helical" evidence="1">
    <location>
        <begin position="89"/>
        <end position="107"/>
    </location>
</feature>
<organism evidence="2 3">
    <name type="scientific">Candidatus Avichristensenella intestinipullorum</name>
    <dbReference type="NCBI Taxonomy" id="2840693"/>
    <lineage>
        <taxon>Bacteria</taxon>
        <taxon>Bacillati</taxon>
        <taxon>Bacillota</taxon>
        <taxon>Clostridia</taxon>
        <taxon>Candidatus Avichristensenella</taxon>
    </lineage>
</organism>
<dbReference type="Proteomes" id="UP000886819">
    <property type="component" value="Unassembled WGS sequence"/>
</dbReference>
<feature type="transmembrane region" description="Helical" evidence="1">
    <location>
        <begin position="12"/>
        <end position="32"/>
    </location>
</feature>
<feature type="transmembrane region" description="Helical" evidence="1">
    <location>
        <begin position="67"/>
        <end position="83"/>
    </location>
</feature>
<comment type="caution">
    <text evidence="2">The sequence shown here is derived from an EMBL/GenBank/DDBJ whole genome shotgun (WGS) entry which is preliminary data.</text>
</comment>
<reference evidence="2" key="2">
    <citation type="journal article" date="2021" name="PeerJ">
        <title>Extensive microbial diversity within the chicken gut microbiome revealed by metagenomics and culture.</title>
        <authorList>
            <person name="Gilroy R."/>
            <person name="Ravi A."/>
            <person name="Getino M."/>
            <person name="Pursley I."/>
            <person name="Horton D.L."/>
            <person name="Alikhan N.F."/>
            <person name="Baker D."/>
            <person name="Gharbi K."/>
            <person name="Hall N."/>
            <person name="Watson M."/>
            <person name="Adriaenssens E.M."/>
            <person name="Foster-Nyarko E."/>
            <person name="Jarju S."/>
            <person name="Secka A."/>
            <person name="Antonio M."/>
            <person name="Oren A."/>
            <person name="Chaudhuri R.R."/>
            <person name="La Ragione R."/>
            <person name="Hildebrand F."/>
            <person name="Pallen M.J."/>
        </authorList>
    </citation>
    <scope>NUCLEOTIDE SEQUENCE</scope>
    <source>
        <strain evidence="2">ChiHile30-977</strain>
    </source>
</reference>
<accession>A0A9D0YWN2</accession>
<dbReference type="Pfam" id="PF09605">
    <property type="entry name" value="Trep_Strep"/>
    <property type="match status" value="1"/>
</dbReference>
<feature type="transmembrane region" description="Helical" evidence="1">
    <location>
        <begin position="38"/>
        <end position="60"/>
    </location>
</feature>
<reference evidence="2" key="1">
    <citation type="submission" date="2020-10" db="EMBL/GenBank/DDBJ databases">
        <authorList>
            <person name="Gilroy R."/>
        </authorList>
    </citation>
    <scope>NUCLEOTIDE SEQUENCE</scope>
    <source>
        <strain evidence="2">ChiHile30-977</strain>
    </source>
</reference>
<proteinExistence type="predicted"/>
<keyword evidence="1" id="KW-0472">Membrane</keyword>
<sequence>METTNKWSVRDVITLVLMTVLLIVMQLGVNMICMVNHFVSMVLSVGITMLLCGPVYFLMVNRIRKRFVSLVYMTLLGVAFLLMGSWFLLPWFVLVGVIAEAILWKGITPGRLTAAWTVSSLLYNGVNLLPIWFFWDTYSEFALASGMEQSYIDSYVRYYSSPGWVAFILVFATACGFLGSLIGQKLIGKHFKKAGVL</sequence>
<feature type="transmembrane region" description="Helical" evidence="1">
    <location>
        <begin position="114"/>
        <end position="135"/>
    </location>
</feature>
<dbReference type="InterPro" id="IPR011733">
    <property type="entry name" value="CHP02185_IM"/>
</dbReference>
<name>A0A9D0YWN2_9FIRM</name>
<evidence type="ECO:0000313" key="2">
    <source>
        <dbReference type="EMBL" id="HIQ63099.1"/>
    </source>
</evidence>
<gene>
    <name evidence="2" type="ORF">IAA66_05870</name>
</gene>
<dbReference type="EMBL" id="DVFI01000089">
    <property type="protein sequence ID" value="HIQ63099.1"/>
    <property type="molecule type" value="Genomic_DNA"/>
</dbReference>
<evidence type="ECO:0000256" key="1">
    <source>
        <dbReference type="SAM" id="Phobius"/>
    </source>
</evidence>
<keyword evidence="1" id="KW-1133">Transmembrane helix</keyword>
<dbReference type="NCBIfam" id="TIGR02185">
    <property type="entry name" value="Trep_Strep"/>
    <property type="match status" value="1"/>
</dbReference>
<protein>
    <submittedName>
        <fullName evidence="2">MptD family putative ECF transporter S component</fullName>
    </submittedName>
</protein>
<feature type="transmembrane region" description="Helical" evidence="1">
    <location>
        <begin position="164"/>
        <end position="183"/>
    </location>
</feature>
<evidence type="ECO:0000313" key="3">
    <source>
        <dbReference type="Proteomes" id="UP000886819"/>
    </source>
</evidence>